<dbReference type="OrthoDB" id="2964978at2"/>
<name>A0A370GMD9_9BACI</name>
<sequence>MFDPTAYENLKVVLEGALYDLDLSGEIKVIGRKDSIDLASLSRLYEVTASLSSKECRITASIRIEAGLQQLASELLALTDSSPGVVAEIEFKGDQVDLTDRNINLIKEMWGTDREFEEKNIISSLNPPARSLLLTFNRIITEEMVDDLLEMTHHTVKTLTALSR</sequence>
<dbReference type="EMBL" id="QQAY01000004">
    <property type="protein sequence ID" value="RDI43063.1"/>
    <property type="molecule type" value="Genomic_DNA"/>
</dbReference>
<accession>A0A370GMD9</accession>
<organism evidence="1 2">
    <name type="scientific">Falsibacillus pallidus</name>
    <dbReference type="NCBI Taxonomy" id="493781"/>
    <lineage>
        <taxon>Bacteria</taxon>
        <taxon>Bacillati</taxon>
        <taxon>Bacillota</taxon>
        <taxon>Bacilli</taxon>
        <taxon>Bacillales</taxon>
        <taxon>Bacillaceae</taxon>
        <taxon>Falsibacillus</taxon>
    </lineage>
</organism>
<keyword evidence="2" id="KW-1185">Reference proteome</keyword>
<evidence type="ECO:0000313" key="1">
    <source>
        <dbReference type="EMBL" id="RDI43063.1"/>
    </source>
</evidence>
<dbReference type="Proteomes" id="UP000255326">
    <property type="component" value="Unassembled WGS sequence"/>
</dbReference>
<proteinExistence type="predicted"/>
<protein>
    <submittedName>
        <fullName evidence="1">Uncharacterized protein</fullName>
    </submittedName>
</protein>
<dbReference type="RefSeq" id="WP_114745377.1">
    <property type="nucleotide sequence ID" value="NZ_QQAY01000004.1"/>
</dbReference>
<gene>
    <name evidence="1" type="ORF">DFR59_104114</name>
</gene>
<dbReference type="AlphaFoldDB" id="A0A370GMD9"/>
<comment type="caution">
    <text evidence="1">The sequence shown here is derived from an EMBL/GenBank/DDBJ whole genome shotgun (WGS) entry which is preliminary data.</text>
</comment>
<evidence type="ECO:0000313" key="2">
    <source>
        <dbReference type="Proteomes" id="UP000255326"/>
    </source>
</evidence>
<reference evidence="1 2" key="1">
    <citation type="submission" date="2018-07" db="EMBL/GenBank/DDBJ databases">
        <title>Genomic Encyclopedia of Type Strains, Phase IV (KMG-IV): sequencing the most valuable type-strain genomes for metagenomic binning, comparative biology and taxonomic classification.</title>
        <authorList>
            <person name="Goeker M."/>
        </authorList>
    </citation>
    <scope>NUCLEOTIDE SEQUENCE [LARGE SCALE GENOMIC DNA]</scope>
    <source>
        <strain evidence="1 2">DSM 25281</strain>
    </source>
</reference>